<reference evidence="2" key="2">
    <citation type="journal article" date="2021" name="PeerJ">
        <title>Extensive microbial diversity within the chicken gut microbiome revealed by metagenomics and culture.</title>
        <authorList>
            <person name="Gilroy R."/>
            <person name="Ravi A."/>
            <person name="Getino M."/>
            <person name="Pursley I."/>
            <person name="Horton D.L."/>
            <person name="Alikhan N.F."/>
            <person name="Baker D."/>
            <person name="Gharbi K."/>
            <person name="Hall N."/>
            <person name="Watson M."/>
            <person name="Adriaenssens E.M."/>
            <person name="Foster-Nyarko E."/>
            <person name="Jarju S."/>
            <person name="Secka A."/>
            <person name="Antonio M."/>
            <person name="Oren A."/>
            <person name="Chaudhuri R.R."/>
            <person name="La Ragione R."/>
            <person name="Hildebrand F."/>
            <person name="Pallen M.J."/>
        </authorList>
    </citation>
    <scope>NUCLEOTIDE SEQUENCE</scope>
    <source>
        <strain evidence="2">ChiGjej1B1-24693</strain>
    </source>
</reference>
<dbReference type="AlphaFoldDB" id="A0A9D1KPF1"/>
<evidence type="ECO:0000259" key="1">
    <source>
        <dbReference type="Pfam" id="PF04734"/>
    </source>
</evidence>
<evidence type="ECO:0000313" key="2">
    <source>
        <dbReference type="EMBL" id="HIT76787.1"/>
    </source>
</evidence>
<gene>
    <name evidence="2" type="ORF">IAA98_14500</name>
</gene>
<dbReference type="InterPro" id="IPR031329">
    <property type="entry name" value="NEUT/ALK_ceramidase_N"/>
</dbReference>
<dbReference type="EMBL" id="DVLP01000417">
    <property type="protein sequence ID" value="HIT76787.1"/>
    <property type="molecule type" value="Genomic_DNA"/>
</dbReference>
<feature type="domain" description="Neutral/alkaline non-lysosomal ceramidase N-terminal" evidence="1">
    <location>
        <begin position="12"/>
        <end position="221"/>
    </location>
</feature>
<evidence type="ECO:0000313" key="3">
    <source>
        <dbReference type="Proteomes" id="UP000886842"/>
    </source>
</evidence>
<dbReference type="Proteomes" id="UP000886842">
    <property type="component" value="Unassembled WGS sequence"/>
</dbReference>
<reference evidence="2" key="1">
    <citation type="submission" date="2020-10" db="EMBL/GenBank/DDBJ databases">
        <authorList>
            <person name="Gilroy R."/>
        </authorList>
    </citation>
    <scope>NUCLEOTIDE SEQUENCE</scope>
    <source>
        <strain evidence="2">ChiGjej1B1-24693</strain>
    </source>
</reference>
<proteinExistence type="predicted"/>
<dbReference type="Pfam" id="PF04734">
    <property type="entry name" value="Ceramidase_alk"/>
    <property type="match status" value="1"/>
</dbReference>
<organism evidence="2 3">
    <name type="scientific">Candidatus Avipropionibacterium avicola</name>
    <dbReference type="NCBI Taxonomy" id="2840701"/>
    <lineage>
        <taxon>Bacteria</taxon>
        <taxon>Bacillati</taxon>
        <taxon>Actinomycetota</taxon>
        <taxon>Actinomycetes</taxon>
        <taxon>Propionibacteriales</taxon>
        <taxon>Propionibacteriaceae</taxon>
        <taxon>Propionibacteriaceae incertae sedis</taxon>
        <taxon>Candidatus Avipropionibacterium</taxon>
    </lineage>
</organism>
<protein>
    <submittedName>
        <fullName evidence="2">Neutral/alkaline non-lysosomal ceramidase N-terminal domain-containing protein</fullName>
    </submittedName>
</protein>
<comment type="caution">
    <text evidence="2">The sequence shown here is derived from an EMBL/GenBank/DDBJ whole genome shotgun (WGS) entry which is preliminary data.</text>
</comment>
<sequence>MSTTDDTLLFAGVCQVDTTPALGTDLGGYFTSRLADAVERRLYAKALALRSGDTTVLMISCDIIMMRADDIVTEAKQRITASTAIPADHILVSATHTHNGPATISRTGGPRVDPDYIAALVEAIHRAAVGAVTTLVPAQLAYGQSEVAGVCFNRRHRRRDGMVEWNPGRGRDDLVGPAGPTDPTVTGLLVEDLDGHPIALWSNLSLHYVGSDSPTAISSDYYGAFDERVRQLLGPGTHAQLTNGCSGDINNIDLSEAVGTTGRARADLVASSVLGATLAGTLMGRRHRSVELSARMTMLALDRVEITDQDRRIAEQKIAGERQDVPFSYVHGLPIPESMAIHYAHRLGDLDALPERREVPIMALGIGELCIVALPGEIFVEHGLAIREGSRHRLTAVVGLANDHVGYVPTQRAFADGNYETWRDAISWTAPGAGEAMVRAALDLVG</sequence>
<name>A0A9D1KPF1_9ACTN</name>
<accession>A0A9D1KPF1</accession>